<dbReference type="AlphaFoldDB" id="A0A8B6F1J6"/>
<dbReference type="Pfam" id="PF15706">
    <property type="entry name" value="TMEM132_C"/>
    <property type="match status" value="1"/>
</dbReference>
<keyword evidence="3 7" id="KW-0812">Transmembrane</keyword>
<dbReference type="EMBL" id="UYJE01005957">
    <property type="protein sequence ID" value="VDI41998.1"/>
    <property type="molecule type" value="Genomic_DNA"/>
</dbReference>
<organism evidence="13 14">
    <name type="scientific">Mytilus galloprovincialis</name>
    <name type="common">Mediterranean mussel</name>
    <dbReference type="NCBI Taxonomy" id="29158"/>
    <lineage>
        <taxon>Eukaryota</taxon>
        <taxon>Metazoa</taxon>
        <taxon>Spiralia</taxon>
        <taxon>Lophotrochozoa</taxon>
        <taxon>Mollusca</taxon>
        <taxon>Bivalvia</taxon>
        <taxon>Autobranchia</taxon>
        <taxon>Pteriomorphia</taxon>
        <taxon>Mytilida</taxon>
        <taxon>Mytiloidea</taxon>
        <taxon>Mytilidae</taxon>
        <taxon>Mytilinae</taxon>
        <taxon>Mytilus</taxon>
    </lineage>
</organism>
<feature type="domain" description="Transmembrane protein TMEM132 C-terminal" evidence="8">
    <location>
        <begin position="863"/>
        <end position="935"/>
    </location>
</feature>
<dbReference type="InterPro" id="IPR055423">
    <property type="entry name" value="Ig_TMEM132_5th"/>
</dbReference>
<evidence type="ECO:0000256" key="1">
    <source>
        <dbReference type="ARBA" id="ARBA00004479"/>
    </source>
</evidence>
<feature type="region of interest" description="Disordered" evidence="6">
    <location>
        <begin position="783"/>
        <end position="836"/>
    </location>
</feature>
<dbReference type="InterPro" id="IPR031436">
    <property type="entry name" value="TMEM132_C"/>
</dbReference>
<evidence type="ECO:0000256" key="4">
    <source>
        <dbReference type="ARBA" id="ARBA00022989"/>
    </source>
</evidence>
<feature type="domain" description="Transmembrane protein TMEM132 sixth" evidence="12">
    <location>
        <begin position="642"/>
        <end position="757"/>
    </location>
</feature>
<evidence type="ECO:0000259" key="12">
    <source>
        <dbReference type="Pfam" id="PF23487"/>
    </source>
</evidence>
<comment type="similarity">
    <text evidence="2">Belongs to the TMEM132 family.</text>
</comment>
<evidence type="ECO:0000259" key="9">
    <source>
        <dbReference type="Pfam" id="PF16070"/>
    </source>
</evidence>
<evidence type="ECO:0000256" key="7">
    <source>
        <dbReference type="SAM" id="Phobius"/>
    </source>
</evidence>
<dbReference type="PANTHER" id="PTHR13388:SF11">
    <property type="entry name" value="DETONATOR, ISOFORM E"/>
    <property type="match status" value="1"/>
</dbReference>
<evidence type="ECO:0000256" key="5">
    <source>
        <dbReference type="ARBA" id="ARBA00023136"/>
    </source>
</evidence>
<keyword evidence="14" id="KW-1185">Reference proteome</keyword>
<dbReference type="Proteomes" id="UP000596742">
    <property type="component" value="Unassembled WGS sequence"/>
</dbReference>
<comment type="caution">
    <text evidence="13">The sequence shown here is derived from an EMBL/GenBank/DDBJ whole genome shotgun (WGS) entry which is preliminary data.</text>
</comment>
<dbReference type="Pfam" id="PF23486">
    <property type="entry name" value="Ig_TMEM132_5th"/>
    <property type="match status" value="1"/>
</dbReference>
<evidence type="ECO:0000259" key="8">
    <source>
        <dbReference type="Pfam" id="PF15706"/>
    </source>
</evidence>
<sequence length="1045" mass="117629">MSWKRKTIYLIAWTVVIGLSYGVDITINNQENGFFLKPIYNKHKPWDPAVEEENFVITQKSDKLTFHAFNGPFDDYKTVTGSDAEDMASYLQRAGNNNNNFVYENMDISAHIVSQKVSPKWPKLQIMIHASPRFNVNSKHRQKSNVYSRTLCGHIFVRNTEAELSSICVIGSHEEACVATISIPNVWWHSNSSVDVYYAVSSSNQNQECASASNSIKALTEPEKEEETSPRKLILSVILSNPGNTFEVRQDEQIRIYVPTEVFEPKTIFEIPVKLETNSTIQVFVMRCRVRDGLIITGAIAKADGPWQIHVDINERQKIGSVTAFVRDTSSYKVSTRIQDIFKWQLEVEDDRSKIDTGRIVWSVEYERTSKQELYVSQESRIVSHINIRSQKQDHLVPVVKVNEVLNLAMLTGVKQIYPLGIYLVSEDGGARDVTYNTACHSVEEDIMKVASNCSYIYLDGTERRGSHNVTIITKSGHHTAFIHLTVWIPMTPLDISLSDNKLSLIRGWKVASTRGKNSKKRSRNKRLVDLGMLTHPSVYLRDGGKKYKGCHLRYQQAELDIYGVFYIATSSGIDYFKGKKVALKLTDLLQNRLRVSDPRIAQLKDGVIQGVGPGVTEIQVLSPNGHSIAISEVRVGSDKVSLTRLVINVITGVTVDVLGSSEVPGALLIKAHIDSQFRTEYQEGIINIALQFSDETRIPLKHVNPDDYHLAVSTSYRHLVGVVKDSKPYQPRIVAIKEGRGELFKIEFKLGKKCHKKKTLPLQTDIVIINADFSLPNTIQTDQTLNDWPDHGNQPSERRESKRLDKPIYSFKSSQKDEAQDTKDKGKYSKKSSPDSQVYGIGIDLNENLKQMARSSKNMAQNLQNEPEKKRAENPGLSPLEVGMYVLLAVFGVVFTVFFSIVLMYRHKKKHATNKNKGGTVAQANDWVWIGRATLERNAINTQCSQALMPDNDFNGNRPVPVDSGIHSGIHSGVHSAQSSNRNSFVSTIKGSECSIRITANPLPEELPTNNNNANREPEWDYEAMGMNYDQLADYFDNLKESTA</sequence>
<dbReference type="OrthoDB" id="10026202at2759"/>
<evidence type="ECO:0000313" key="13">
    <source>
        <dbReference type="EMBL" id="VDI41998.1"/>
    </source>
</evidence>
<dbReference type="InterPro" id="IPR055421">
    <property type="entry name" value="TMEM132_3rd"/>
</dbReference>
<reference evidence="13" key="1">
    <citation type="submission" date="2018-11" db="EMBL/GenBank/DDBJ databases">
        <authorList>
            <person name="Alioto T."/>
            <person name="Alioto T."/>
        </authorList>
    </citation>
    <scope>NUCLEOTIDE SEQUENCE</scope>
</reference>
<feature type="domain" description="Transmembrane protein family 132 fourth" evidence="9">
    <location>
        <begin position="396"/>
        <end position="491"/>
    </location>
</feature>
<keyword evidence="5 7" id="KW-0472">Membrane</keyword>
<dbReference type="PANTHER" id="PTHR13388">
    <property type="entry name" value="DETONATOR, ISOFORM E"/>
    <property type="match status" value="1"/>
</dbReference>
<evidence type="ECO:0000313" key="14">
    <source>
        <dbReference type="Proteomes" id="UP000596742"/>
    </source>
</evidence>
<dbReference type="GO" id="GO:0016020">
    <property type="term" value="C:membrane"/>
    <property type="evidence" value="ECO:0007669"/>
    <property type="project" value="UniProtKB-SubCell"/>
</dbReference>
<evidence type="ECO:0000259" key="10">
    <source>
        <dbReference type="Pfam" id="PF23039"/>
    </source>
</evidence>
<keyword evidence="4 7" id="KW-1133">Transmembrane helix</keyword>
<dbReference type="InterPro" id="IPR031437">
    <property type="entry name" value="Ig_TMEM132_4th"/>
</dbReference>
<feature type="domain" description="Transmembrane protein TMEM132 fifth" evidence="11">
    <location>
        <begin position="496"/>
        <end position="641"/>
    </location>
</feature>
<protein>
    <submittedName>
        <fullName evidence="13">Transmembrane protein 132</fullName>
    </submittedName>
</protein>
<feature type="compositionally biased region" description="Basic and acidic residues" evidence="6">
    <location>
        <begin position="815"/>
        <end position="828"/>
    </location>
</feature>
<dbReference type="Pfam" id="PF23039">
    <property type="entry name" value="TMEM132_3rd"/>
    <property type="match status" value="1"/>
</dbReference>
<evidence type="ECO:0000256" key="3">
    <source>
        <dbReference type="ARBA" id="ARBA00022692"/>
    </source>
</evidence>
<feature type="domain" description="Transmembrane protein TMEM132 cohesin-like" evidence="10">
    <location>
        <begin position="247"/>
        <end position="378"/>
    </location>
</feature>
<evidence type="ECO:0000256" key="2">
    <source>
        <dbReference type="ARBA" id="ARBA00006166"/>
    </source>
</evidence>
<dbReference type="InterPro" id="IPR055424">
    <property type="entry name" value="Ig_TMEM132_6th"/>
</dbReference>
<feature type="region of interest" description="Disordered" evidence="6">
    <location>
        <begin position="855"/>
        <end position="877"/>
    </location>
</feature>
<feature type="transmembrane region" description="Helical" evidence="7">
    <location>
        <begin position="883"/>
        <end position="906"/>
    </location>
</feature>
<feature type="compositionally biased region" description="Polar residues" evidence="6">
    <location>
        <begin position="855"/>
        <end position="866"/>
    </location>
</feature>
<dbReference type="InterPro" id="IPR026307">
    <property type="entry name" value="TMEM132"/>
</dbReference>
<comment type="subcellular location">
    <subcellularLocation>
        <location evidence="1">Membrane</location>
        <topology evidence="1">Single-pass type I membrane protein</topology>
    </subcellularLocation>
</comment>
<evidence type="ECO:0000256" key="6">
    <source>
        <dbReference type="SAM" id="MobiDB-lite"/>
    </source>
</evidence>
<name>A0A8B6F1J6_MYTGA</name>
<feature type="compositionally biased region" description="Basic and acidic residues" evidence="6">
    <location>
        <begin position="797"/>
        <end position="807"/>
    </location>
</feature>
<evidence type="ECO:0000259" key="11">
    <source>
        <dbReference type="Pfam" id="PF23486"/>
    </source>
</evidence>
<gene>
    <name evidence="13" type="ORF">MGAL_10B087244</name>
</gene>
<accession>A0A8B6F1J6</accession>
<dbReference type="Pfam" id="PF16070">
    <property type="entry name" value="Ig_TMEM132_4th"/>
    <property type="match status" value="1"/>
</dbReference>
<dbReference type="Pfam" id="PF23487">
    <property type="entry name" value="Ig_TMEM132_6th"/>
    <property type="match status" value="1"/>
</dbReference>
<proteinExistence type="inferred from homology"/>